<dbReference type="Proteomes" id="UP000834106">
    <property type="component" value="Chromosome 2"/>
</dbReference>
<keyword evidence="2" id="KW-1185">Reference proteome</keyword>
<reference evidence="1" key="1">
    <citation type="submission" date="2023-05" db="EMBL/GenBank/DDBJ databases">
        <authorList>
            <person name="Huff M."/>
        </authorList>
    </citation>
    <scope>NUCLEOTIDE SEQUENCE</scope>
</reference>
<dbReference type="EMBL" id="OU503037">
    <property type="protein sequence ID" value="CAI9755372.1"/>
    <property type="molecule type" value="Genomic_DNA"/>
</dbReference>
<evidence type="ECO:0000313" key="1">
    <source>
        <dbReference type="EMBL" id="CAI9755372.1"/>
    </source>
</evidence>
<name>A0AAD1YQ86_9LAMI</name>
<gene>
    <name evidence="1" type="ORF">FPE_LOCUS2803</name>
</gene>
<sequence length="111" mass="11854">MGNSLSRASRLAVLRSSCQIEGFSTTVSIKLFEIEGDYIHLREGAQEIIAATSSVARVAAAPSSCPTLLPSVAVTPMAQPHRLKVNIRAGQLVLHQVLEDKYILVLVGGMP</sequence>
<evidence type="ECO:0000313" key="2">
    <source>
        <dbReference type="Proteomes" id="UP000834106"/>
    </source>
</evidence>
<dbReference type="PANTHER" id="PTHR35766:SF1">
    <property type="entry name" value="OS08G0543600 PROTEIN"/>
    <property type="match status" value="1"/>
</dbReference>
<dbReference type="AlphaFoldDB" id="A0AAD1YQ86"/>
<proteinExistence type="predicted"/>
<protein>
    <submittedName>
        <fullName evidence="1">Uncharacterized protein</fullName>
    </submittedName>
</protein>
<dbReference type="PANTHER" id="PTHR35766">
    <property type="entry name" value="OS08G0543600 PROTEIN"/>
    <property type="match status" value="1"/>
</dbReference>
<accession>A0AAD1YQ86</accession>
<organism evidence="1 2">
    <name type="scientific">Fraxinus pennsylvanica</name>
    <dbReference type="NCBI Taxonomy" id="56036"/>
    <lineage>
        <taxon>Eukaryota</taxon>
        <taxon>Viridiplantae</taxon>
        <taxon>Streptophyta</taxon>
        <taxon>Embryophyta</taxon>
        <taxon>Tracheophyta</taxon>
        <taxon>Spermatophyta</taxon>
        <taxon>Magnoliopsida</taxon>
        <taxon>eudicotyledons</taxon>
        <taxon>Gunneridae</taxon>
        <taxon>Pentapetalae</taxon>
        <taxon>asterids</taxon>
        <taxon>lamiids</taxon>
        <taxon>Lamiales</taxon>
        <taxon>Oleaceae</taxon>
        <taxon>Oleeae</taxon>
        <taxon>Fraxinus</taxon>
    </lineage>
</organism>